<proteinExistence type="predicted"/>
<dbReference type="Gene3D" id="3.40.50.1110">
    <property type="entry name" value="SGNH hydrolase"/>
    <property type="match status" value="1"/>
</dbReference>
<dbReference type="InterPro" id="IPR008265">
    <property type="entry name" value="Lipase_GDSL_AS"/>
</dbReference>
<reference evidence="2" key="1">
    <citation type="journal article" date="2024" name="FEMS Microbiol. Lett.">
        <title>Genomic insights into Spiroplasma endosymbionts that induce male-killing and protective phenotypes in the pea aphid.</title>
        <authorList>
            <person name="Arai H."/>
            <person name="Legeai F."/>
            <person name="Kageyama D."/>
            <person name="Sugio A."/>
            <person name="Simon J.C."/>
        </authorList>
    </citation>
    <scope>NUCLEOTIDE SEQUENCE [LARGE SCALE GENOMIC DNA]</scope>
    <source>
        <strain evidence="2">sAp269</strain>
    </source>
</reference>
<keyword evidence="2" id="KW-1185">Reference proteome</keyword>
<organism evidence="1 2">
    <name type="scientific">Spiroplasma ixodetis</name>
    <dbReference type="NCBI Taxonomy" id="2141"/>
    <lineage>
        <taxon>Bacteria</taxon>
        <taxon>Bacillati</taxon>
        <taxon>Mycoplasmatota</taxon>
        <taxon>Mollicutes</taxon>
        <taxon>Entomoplasmatales</taxon>
        <taxon>Spiroplasmataceae</taxon>
        <taxon>Spiroplasma</taxon>
    </lineage>
</organism>
<dbReference type="Proteomes" id="UP001473424">
    <property type="component" value="Chromosome"/>
</dbReference>
<gene>
    <name evidence="1" type="ORF">SAP269_09010</name>
</gene>
<dbReference type="PROSITE" id="PS01098">
    <property type="entry name" value="LIPASE_GDSL_SER"/>
    <property type="match status" value="1"/>
</dbReference>
<sequence>MLIYFQFKFMLEGEVMNNNEKIKGNFYVLGDSLSDTGAVVSGFTVLFKHLKIPKIAKMLPPFYKNSFSNGPAATQIIADYLHINLTSAWRFDLFLFADEQIGNNYAVSGTLDSRKKN</sequence>
<evidence type="ECO:0000313" key="2">
    <source>
        <dbReference type="Proteomes" id="UP001473424"/>
    </source>
</evidence>
<dbReference type="InterPro" id="IPR036514">
    <property type="entry name" value="SGNH_hydro_sf"/>
</dbReference>
<dbReference type="EMBL" id="AP028955">
    <property type="protein sequence ID" value="BET38312.1"/>
    <property type="molecule type" value="Genomic_DNA"/>
</dbReference>
<name>A0ABN7BVM3_9MOLU</name>
<protein>
    <submittedName>
        <fullName evidence="1">Uncharacterized protein</fullName>
    </submittedName>
</protein>
<accession>A0ABN7BVM3</accession>
<evidence type="ECO:0000313" key="1">
    <source>
        <dbReference type="EMBL" id="BET38312.1"/>
    </source>
</evidence>